<evidence type="ECO:0000313" key="2">
    <source>
        <dbReference type="Proteomes" id="UP000469440"/>
    </source>
</evidence>
<protein>
    <recommendedName>
        <fullName evidence="3">Terminase</fullName>
    </recommendedName>
</protein>
<dbReference type="Pfam" id="PF05119">
    <property type="entry name" value="Terminase_4"/>
    <property type="match status" value="1"/>
</dbReference>
<gene>
    <name evidence="1" type="ORF">CAFE_18780</name>
</gene>
<comment type="caution">
    <text evidence="1">The sequence shown here is derived from an EMBL/GenBank/DDBJ whole genome shotgun (WGS) entry which is preliminary data.</text>
</comment>
<name>A0A6N8I077_9FIRM</name>
<reference evidence="1 2" key="1">
    <citation type="submission" date="2019-09" db="EMBL/GenBank/DDBJ databases">
        <title>Genome sequence of Clostridium sp. EA1.</title>
        <authorList>
            <person name="Poehlein A."/>
            <person name="Bengelsdorf F.R."/>
            <person name="Daniel R."/>
        </authorList>
    </citation>
    <scope>NUCLEOTIDE SEQUENCE [LARGE SCALE GENOMIC DNA]</scope>
    <source>
        <strain evidence="1 2">EA1</strain>
    </source>
</reference>
<dbReference type="RefSeq" id="WP_330593913.1">
    <property type="nucleotide sequence ID" value="NZ_VWXL01000052.1"/>
</dbReference>
<accession>A0A6N8I077</accession>
<dbReference type="AlphaFoldDB" id="A0A6N8I077"/>
<dbReference type="InterPro" id="IPR006448">
    <property type="entry name" value="Phage_term_ssu_P27"/>
</dbReference>
<organism evidence="1 2">
    <name type="scientific">Caproicibacter fermentans</name>
    <dbReference type="NCBI Taxonomy" id="2576756"/>
    <lineage>
        <taxon>Bacteria</taxon>
        <taxon>Bacillati</taxon>
        <taxon>Bacillota</taxon>
        <taxon>Clostridia</taxon>
        <taxon>Eubacteriales</taxon>
        <taxon>Acutalibacteraceae</taxon>
        <taxon>Caproicibacter</taxon>
    </lineage>
</organism>
<dbReference type="Proteomes" id="UP000469440">
    <property type="component" value="Unassembled WGS sequence"/>
</dbReference>
<evidence type="ECO:0000313" key="1">
    <source>
        <dbReference type="EMBL" id="MVB11170.1"/>
    </source>
</evidence>
<keyword evidence="2" id="KW-1185">Reference proteome</keyword>
<evidence type="ECO:0008006" key="3">
    <source>
        <dbReference type="Google" id="ProtNLM"/>
    </source>
</evidence>
<dbReference type="EMBL" id="VWXL01000052">
    <property type="protein sequence ID" value="MVB11170.1"/>
    <property type="molecule type" value="Genomic_DNA"/>
</dbReference>
<proteinExistence type="predicted"/>
<sequence>MPKKTKQKILRDEIQQDLLDQLERNGTVGAYYTDMITDYMKLWDTKNRLIADIEARGVTVESVTQAGINIKRNDSVGDLLKTNAQMLKLLDSLGIRPAQTDGGGDVEM</sequence>